<evidence type="ECO:0000256" key="1">
    <source>
        <dbReference type="SAM" id="Phobius"/>
    </source>
</evidence>
<reference evidence="2 3" key="1">
    <citation type="journal article" date="2012" name="Genet. Mol. Biol.">
        <title>Analysis of 16S rRNA and mxaF genes revealing insights into Methylobacterium niche-specific plant association.</title>
        <authorList>
            <person name="Dourado M.N."/>
            <person name="Andreote F.D."/>
            <person name="Dini-Andreote F."/>
            <person name="Conti R."/>
            <person name="Araujo J.M."/>
            <person name="Araujo W.L."/>
        </authorList>
    </citation>
    <scope>NUCLEOTIDE SEQUENCE [LARGE SCALE GENOMIC DNA]</scope>
    <source>
        <strain evidence="2 3">SR1.6/6</strain>
    </source>
</reference>
<reference evidence="2 3" key="2">
    <citation type="journal article" date="2013" name="Genome Announc.">
        <title>Draft Genome Sequence of Methylobacterium mesophilicum Strain SR1.6/6, Isolated from Citrus sinensis.</title>
        <authorList>
            <person name="Marinho Almeida D."/>
            <person name="Dini-Andreote F."/>
            <person name="Camargo Neves A.A."/>
            <person name="Juca Ramos R.T."/>
            <person name="Andreote F.D."/>
            <person name="Carneiro A.R."/>
            <person name="Oliveira de Souza Lima A."/>
            <person name="Caracciolo Gomes de Sa P.H."/>
            <person name="Ribeiro Barbosa M.S."/>
            <person name="Araujo W.L."/>
            <person name="Silva A."/>
        </authorList>
    </citation>
    <scope>NUCLEOTIDE SEQUENCE [LARGE SCALE GENOMIC DNA]</scope>
    <source>
        <strain evidence="2 3">SR1.6/6</strain>
    </source>
</reference>
<evidence type="ECO:0000313" key="3">
    <source>
        <dbReference type="Proteomes" id="UP000012488"/>
    </source>
</evidence>
<keyword evidence="1" id="KW-0472">Membrane</keyword>
<feature type="transmembrane region" description="Helical" evidence="1">
    <location>
        <begin position="6"/>
        <end position="28"/>
    </location>
</feature>
<dbReference type="RefSeq" id="WP_010687718.1">
    <property type="nucleotide sequence ID" value="NZ_CP043538.1"/>
</dbReference>
<proteinExistence type="predicted"/>
<sequence length="163" mass="17409">MITLQNGLGIVLGNVPIIALALAVALPFYKGRVPHAERMLAWLLLLGLGLPMIWAAYYHLLQPDMAARLIGWAPSPFQREVGLADLAMGVTACVASTQPLPFKAAIVWTLVIALGGDAVGHILEILRTDNLAPGNAGSILWWDILAPLYGLILLFAASRAPAR</sequence>
<protein>
    <submittedName>
        <fullName evidence="2">Uncharacterized protein</fullName>
    </submittedName>
</protein>
<feature type="transmembrane region" description="Helical" evidence="1">
    <location>
        <begin position="40"/>
        <end position="60"/>
    </location>
</feature>
<keyword evidence="1" id="KW-1133">Transmembrane helix</keyword>
<dbReference type="Proteomes" id="UP000012488">
    <property type="component" value="Chromosome"/>
</dbReference>
<dbReference type="KEGG" id="mmes:MMSR116_17705"/>
<dbReference type="Pfam" id="PF20589">
    <property type="entry name" value="DUF6790"/>
    <property type="match status" value="1"/>
</dbReference>
<name>A0A6B9FR44_9HYPH</name>
<dbReference type="EMBL" id="CP043538">
    <property type="protein sequence ID" value="QGY03518.1"/>
    <property type="molecule type" value="Genomic_DNA"/>
</dbReference>
<dbReference type="OrthoDB" id="281633at2"/>
<feature type="transmembrane region" description="Helical" evidence="1">
    <location>
        <begin position="139"/>
        <end position="157"/>
    </location>
</feature>
<keyword evidence="1" id="KW-0812">Transmembrane</keyword>
<dbReference type="InterPro" id="IPR046740">
    <property type="entry name" value="DUF6790"/>
</dbReference>
<organism evidence="2 3">
    <name type="scientific">Methylobacterium mesophilicum SR1.6/6</name>
    <dbReference type="NCBI Taxonomy" id="908290"/>
    <lineage>
        <taxon>Bacteria</taxon>
        <taxon>Pseudomonadati</taxon>
        <taxon>Pseudomonadota</taxon>
        <taxon>Alphaproteobacteria</taxon>
        <taxon>Hyphomicrobiales</taxon>
        <taxon>Methylobacteriaceae</taxon>
        <taxon>Methylobacterium</taxon>
    </lineage>
</organism>
<evidence type="ECO:0000313" key="2">
    <source>
        <dbReference type="EMBL" id="QGY03518.1"/>
    </source>
</evidence>
<dbReference type="AlphaFoldDB" id="A0A6B9FR44"/>
<gene>
    <name evidence="2" type="ORF">MMSR116_17705</name>
</gene>
<accession>A0A6B9FR44</accession>